<comment type="caution">
    <text evidence="8">The sequence shown here is derived from an EMBL/GenBank/DDBJ whole genome shotgun (WGS) entry which is preliminary data.</text>
</comment>
<comment type="subcellular location">
    <subcellularLocation>
        <location evidence="1">Cell membrane</location>
        <topology evidence="1">Multi-pass membrane protein</topology>
    </subcellularLocation>
</comment>
<dbReference type="RefSeq" id="WP_304544618.1">
    <property type="nucleotide sequence ID" value="NZ_JARPTC010000022.1"/>
</dbReference>
<feature type="transmembrane region" description="Helical" evidence="6">
    <location>
        <begin position="6"/>
        <end position="24"/>
    </location>
</feature>
<dbReference type="Pfam" id="PF02690">
    <property type="entry name" value="Na_Pi_cotrans"/>
    <property type="match status" value="2"/>
</dbReference>
<name>A0AAW7ZGL4_9FIRM</name>
<protein>
    <submittedName>
        <fullName evidence="8">Na/Pi cotransporter family protein</fullName>
    </submittedName>
</protein>
<dbReference type="GO" id="GO:0005436">
    <property type="term" value="F:sodium:phosphate symporter activity"/>
    <property type="evidence" value="ECO:0007669"/>
    <property type="project" value="InterPro"/>
</dbReference>
<dbReference type="NCBIfam" id="NF037997">
    <property type="entry name" value="Na_Pi_symport"/>
    <property type="match status" value="1"/>
</dbReference>
<feature type="transmembrane region" description="Helical" evidence="6">
    <location>
        <begin position="213"/>
        <end position="234"/>
    </location>
</feature>
<dbReference type="Proteomes" id="UP001172911">
    <property type="component" value="Unassembled WGS sequence"/>
</dbReference>
<dbReference type="SUPFAM" id="SSF109755">
    <property type="entry name" value="PhoU-like"/>
    <property type="match status" value="1"/>
</dbReference>
<reference evidence="8" key="1">
    <citation type="journal article" date="2023" name="J. Hazard. Mater.">
        <title>Anaerobic biodegradation of pyrene and benzo[a]pyrene by a new sulfate-reducing Desulforamulus aquiferis strain DSA.</title>
        <authorList>
            <person name="Zhang Z."/>
            <person name="Sun J."/>
            <person name="Gong X."/>
            <person name="Wang C."/>
            <person name="Wang H."/>
        </authorList>
    </citation>
    <scope>NUCLEOTIDE SEQUENCE</scope>
    <source>
        <strain evidence="8">DSA</strain>
    </source>
</reference>
<gene>
    <name evidence="8" type="ORF">P6N53_15165</name>
</gene>
<feature type="transmembrane region" description="Helical" evidence="6">
    <location>
        <begin position="178"/>
        <end position="201"/>
    </location>
</feature>
<organism evidence="8 9">
    <name type="scientific">Desulforamulus aquiferis</name>
    <dbReference type="NCBI Taxonomy" id="1397668"/>
    <lineage>
        <taxon>Bacteria</taxon>
        <taxon>Bacillati</taxon>
        <taxon>Bacillota</taxon>
        <taxon>Clostridia</taxon>
        <taxon>Eubacteriales</taxon>
        <taxon>Peptococcaceae</taxon>
        <taxon>Desulforamulus</taxon>
    </lineage>
</organism>
<feature type="transmembrane region" description="Helical" evidence="6">
    <location>
        <begin position="68"/>
        <end position="90"/>
    </location>
</feature>
<dbReference type="InterPro" id="IPR004633">
    <property type="entry name" value="NaPi_cotrn-rel/YqeW-like"/>
</dbReference>
<feature type="domain" description="PhoU" evidence="7">
    <location>
        <begin position="344"/>
        <end position="422"/>
    </location>
</feature>
<evidence type="ECO:0000256" key="5">
    <source>
        <dbReference type="ARBA" id="ARBA00023136"/>
    </source>
</evidence>
<feature type="transmembrane region" description="Helical" evidence="6">
    <location>
        <begin position="133"/>
        <end position="151"/>
    </location>
</feature>
<dbReference type="PANTHER" id="PTHR10010:SF46">
    <property type="entry name" value="SODIUM-DEPENDENT PHOSPHATE TRANSPORT PROTEIN 2B"/>
    <property type="match status" value="1"/>
</dbReference>
<sequence length="551" mass="61121">MNWHEAILSMIGGVGLLLYGMSLLKDNLQKVAGKKLREVLLLVTKNKLIGVALGTSITLLFQSSTATMVLLVGLTSAGIITLIETLPVILGADIGSTVTAQLIALKATELSLPIIFISSFVFLFSKTTKRKRFALIFLGFGLLFLGLKLMADTMHPLKNDPSVSAMLLKVSSYPVLDILIAAVFTFLIASSAATIGIIMLLAMQNLILLDAAIYMLLGANIGTAFTAILSSLGSSKEAQRVAMAHLLFKVTGVLLFLPFISHIGTMMQMITQSRGFQVANTHTFFNVIIATLFLPFTRQFARLLEVLVPDKSTAGVDMAPKYLDETLLSSPDFAIGMATRETVRISDLVSEMIKPIYSLFECYSQDHADKIYEKEDRVDVLSIATIKYLTQLLRHNLVKEDFGRAMGLVNVIREYEFIGDVVERNILSKAENMNIRNLEFSVSGREEIKAIHGKVLELLQIVNVALATNNTALMQKGKILYDDIIDLEFRLRMSHIARMKKGAPETEKTSFIHMDLINSYLRISEHLNQIILNLRREITGTWHEDANFQTV</sequence>
<evidence type="ECO:0000256" key="6">
    <source>
        <dbReference type="SAM" id="Phobius"/>
    </source>
</evidence>
<evidence type="ECO:0000256" key="3">
    <source>
        <dbReference type="ARBA" id="ARBA00022692"/>
    </source>
</evidence>
<dbReference type="InterPro" id="IPR003841">
    <property type="entry name" value="Na/Pi_transpt"/>
</dbReference>
<dbReference type="InterPro" id="IPR026022">
    <property type="entry name" value="PhoU_dom"/>
</dbReference>
<reference evidence="8" key="2">
    <citation type="submission" date="2023-03" db="EMBL/GenBank/DDBJ databases">
        <authorList>
            <person name="Zhang Z."/>
        </authorList>
    </citation>
    <scope>NUCLEOTIDE SEQUENCE</scope>
    <source>
        <strain evidence="8">DSA</strain>
    </source>
</reference>
<dbReference type="GO" id="GO:0044341">
    <property type="term" value="P:sodium-dependent phosphate transport"/>
    <property type="evidence" value="ECO:0007669"/>
    <property type="project" value="InterPro"/>
</dbReference>
<keyword evidence="3 6" id="KW-0812">Transmembrane</keyword>
<dbReference type="EMBL" id="JARPTC010000022">
    <property type="protein sequence ID" value="MDO7788566.1"/>
    <property type="molecule type" value="Genomic_DNA"/>
</dbReference>
<evidence type="ECO:0000256" key="4">
    <source>
        <dbReference type="ARBA" id="ARBA00022989"/>
    </source>
</evidence>
<dbReference type="PANTHER" id="PTHR10010">
    <property type="entry name" value="SOLUTE CARRIER FAMILY 34 SODIUM PHOSPHATE , MEMBER 2-RELATED"/>
    <property type="match status" value="1"/>
</dbReference>
<evidence type="ECO:0000313" key="9">
    <source>
        <dbReference type="Proteomes" id="UP001172911"/>
    </source>
</evidence>
<keyword evidence="4 6" id="KW-1133">Transmembrane helix</keyword>
<accession>A0AAW7ZGL4</accession>
<evidence type="ECO:0000256" key="1">
    <source>
        <dbReference type="ARBA" id="ARBA00004651"/>
    </source>
</evidence>
<feature type="transmembrane region" description="Helical" evidence="6">
    <location>
        <begin position="102"/>
        <end position="124"/>
    </location>
</feature>
<dbReference type="AlphaFoldDB" id="A0AAW7ZGL4"/>
<feature type="transmembrane region" description="Helical" evidence="6">
    <location>
        <begin position="278"/>
        <end position="296"/>
    </location>
</feature>
<proteinExistence type="predicted"/>
<dbReference type="GO" id="GO:0005886">
    <property type="term" value="C:plasma membrane"/>
    <property type="evidence" value="ECO:0007669"/>
    <property type="project" value="UniProtKB-SubCell"/>
</dbReference>
<keyword evidence="5 6" id="KW-0472">Membrane</keyword>
<feature type="transmembrane region" description="Helical" evidence="6">
    <location>
        <begin position="246"/>
        <end position="266"/>
    </location>
</feature>
<evidence type="ECO:0000313" key="8">
    <source>
        <dbReference type="EMBL" id="MDO7788566.1"/>
    </source>
</evidence>
<keyword evidence="2" id="KW-1003">Cell membrane</keyword>
<dbReference type="InterPro" id="IPR038078">
    <property type="entry name" value="PhoU-like_sf"/>
</dbReference>
<dbReference type="Pfam" id="PF01895">
    <property type="entry name" value="PhoU"/>
    <property type="match status" value="1"/>
</dbReference>
<dbReference type="NCBIfam" id="TIGR00704">
    <property type="entry name" value="NaPi_cotrn_rel"/>
    <property type="match status" value="1"/>
</dbReference>
<evidence type="ECO:0000256" key="2">
    <source>
        <dbReference type="ARBA" id="ARBA00022475"/>
    </source>
</evidence>
<keyword evidence="9" id="KW-1185">Reference proteome</keyword>
<dbReference type="Gene3D" id="1.20.58.220">
    <property type="entry name" value="Phosphate transport system protein phou homolog 2, domain 2"/>
    <property type="match status" value="1"/>
</dbReference>
<evidence type="ECO:0000259" key="7">
    <source>
        <dbReference type="Pfam" id="PF01895"/>
    </source>
</evidence>